<evidence type="ECO:0000256" key="2">
    <source>
        <dbReference type="ARBA" id="ARBA00004477"/>
    </source>
</evidence>
<proteinExistence type="inferred from homology"/>
<evidence type="ECO:0000256" key="7">
    <source>
        <dbReference type="ARBA" id="ARBA00023004"/>
    </source>
</evidence>
<feature type="domain" description="Alkylglycerol monooxygenase C-terminal" evidence="16">
    <location>
        <begin position="345"/>
        <end position="415"/>
    </location>
</feature>
<keyword evidence="7" id="KW-0408">Iron</keyword>
<dbReference type="PANTHER" id="PTHR21624">
    <property type="entry name" value="STEROL DESATURASE-RELATED PROTEIN"/>
    <property type="match status" value="1"/>
</dbReference>
<dbReference type="OMA" id="LHRCGHE"/>
<feature type="transmembrane region" description="Helical" evidence="14">
    <location>
        <begin position="441"/>
        <end position="461"/>
    </location>
</feature>
<dbReference type="AlphaFoldDB" id="A0A6P6YLX6"/>
<dbReference type="GO" id="GO:0005789">
    <property type="term" value="C:endoplasmic reticulum membrane"/>
    <property type="evidence" value="ECO:0007669"/>
    <property type="project" value="UniProtKB-SubCell"/>
</dbReference>
<name>A0A6P6YLX6_DERPT</name>
<dbReference type="InterPro" id="IPR051689">
    <property type="entry name" value="Sterol_desaturase/TMEM195"/>
</dbReference>
<evidence type="ECO:0000256" key="3">
    <source>
        <dbReference type="ARBA" id="ARBA00022692"/>
    </source>
</evidence>
<evidence type="ECO:0000256" key="4">
    <source>
        <dbReference type="ARBA" id="ARBA00022824"/>
    </source>
</evidence>
<dbReference type="OrthoDB" id="6354873at2759"/>
<evidence type="ECO:0000256" key="12">
    <source>
        <dbReference type="ARBA" id="ARBA00040992"/>
    </source>
</evidence>
<evidence type="ECO:0000259" key="15">
    <source>
        <dbReference type="Pfam" id="PF04116"/>
    </source>
</evidence>
<comment type="cofactor">
    <cofactor evidence="1">
        <name>Fe cation</name>
        <dbReference type="ChEBI" id="CHEBI:24875"/>
    </cofactor>
</comment>
<dbReference type="GO" id="GO:0005506">
    <property type="term" value="F:iron ion binding"/>
    <property type="evidence" value="ECO:0007669"/>
    <property type="project" value="InterPro"/>
</dbReference>
<accession>A0A6P6YLX6</accession>
<evidence type="ECO:0000313" key="17">
    <source>
        <dbReference type="Proteomes" id="UP000515146"/>
    </source>
</evidence>
<comment type="similarity">
    <text evidence="10">Belongs to the sterol desaturase family. TMEM195 subfamily.</text>
</comment>
<evidence type="ECO:0000256" key="5">
    <source>
        <dbReference type="ARBA" id="ARBA00022989"/>
    </source>
</evidence>
<dbReference type="InterPro" id="IPR006694">
    <property type="entry name" value="Fatty_acid_hydroxylase"/>
</dbReference>
<organism evidence="17 18">
    <name type="scientific">Dermatophagoides pteronyssinus</name>
    <name type="common">European house dust mite</name>
    <dbReference type="NCBI Taxonomy" id="6956"/>
    <lineage>
        <taxon>Eukaryota</taxon>
        <taxon>Metazoa</taxon>
        <taxon>Ecdysozoa</taxon>
        <taxon>Arthropoda</taxon>
        <taxon>Chelicerata</taxon>
        <taxon>Arachnida</taxon>
        <taxon>Acari</taxon>
        <taxon>Acariformes</taxon>
        <taxon>Sarcoptiformes</taxon>
        <taxon>Astigmata</taxon>
        <taxon>Psoroptidia</taxon>
        <taxon>Analgoidea</taxon>
        <taxon>Pyroglyphidae</taxon>
        <taxon>Dermatophagoidinae</taxon>
        <taxon>Dermatophagoides</taxon>
    </lineage>
</organism>
<evidence type="ECO:0000256" key="1">
    <source>
        <dbReference type="ARBA" id="ARBA00001962"/>
    </source>
</evidence>
<sequence length="508" mass="59924">MISAAPKRQNHRPRQRSQYTIVTIIGWNDPSNPYETMFPDMNVPRYVSEMFHVFIFLAVIENIIRFCRGKTIIRLNDSIASISSGLVQDCFRIHIRSLEVFCYCHVFEHFRLTTLPWNSLSTWLYCFIFVDFGFYWAHRLAHEVNFIWAIHQAHHSGEDFTLVAALRQAVLQPFTAWITYVPMAVIGIPPQTFLVHLQLTELYMLWIHTEAIKSLGYLELIFNCPSHHRVHHARNRKYIDKNYGALFIFWDKLFGTYEEEDPNEPPVYGLVHPVESYDPFYLQFHAWISMYHNIQQTQGLWNKFCIPFKGPGWAPGKPRLGYIDEIPEIKQPVEYWNPKISMWKKIYVVWHSAIIVIFYHELSTKSDQLTQIRIFLGVVCILATLTTMGSWLENKEKAIRMEGIRCAVFLLLEKYLIPLTSINEMDSSFQSPIILTFRITYLISIIICTFYELFCLAINLFKHLKLQFKQTKLHQILSLIAFVNKNKLNPFDTSNPHSYWSQNIWSQF</sequence>
<dbReference type="InterPro" id="IPR056853">
    <property type="entry name" value="AGMP_C"/>
</dbReference>
<evidence type="ECO:0000259" key="16">
    <source>
        <dbReference type="Pfam" id="PF24858"/>
    </source>
</evidence>
<feature type="transmembrane region" description="Helical" evidence="14">
    <location>
        <begin position="374"/>
        <end position="392"/>
    </location>
</feature>
<keyword evidence="3 14" id="KW-0812">Transmembrane</keyword>
<keyword evidence="17" id="KW-1185">Reference proteome</keyword>
<comment type="catalytic activity">
    <reaction evidence="13">
        <text>1-O-(1,2-saturated-alkyl)-sn-glycerol + (6R)-L-erythro-5,6,7,8-tetrahydrobiopterin + O2 = a 1-(1-hydroxyalkyl)-sn-glycerol + (6R)-L-erythro-6,7-dihydrobiopterin + H2O</text>
        <dbReference type="Rhea" id="RHEA:36255"/>
        <dbReference type="ChEBI" id="CHEBI:15377"/>
        <dbReference type="ChEBI" id="CHEBI:15379"/>
        <dbReference type="ChEBI" id="CHEBI:43120"/>
        <dbReference type="ChEBI" id="CHEBI:59560"/>
        <dbReference type="ChEBI" id="CHEBI:73418"/>
        <dbReference type="ChEBI" id="CHEBI:83957"/>
        <dbReference type="EC" id="1.14.16.5"/>
    </reaction>
</comment>
<evidence type="ECO:0000256" key="6">
    <source>
        <dbReference type="ARBA" id="ARBA00023002"/>
    </source>
</evidence>
<gene>
    <name evidence="18" type="primary">LOC113799386</name>
</gene>
<dbReference type="GO" id="GO:0008610">
    <property type="term" value="P:lipid biosynthetic process"/>
    <property type="evidence" value="ECO:0007669"/>
    <property type="project" value="InterPro"/>
</dbReference>
<keyword evidence="5 14" id="KW-1133">Transmembrane helix</keyword>
<dbReference type="EC" id="1.14.16.5" evidence="11"/>
<keyword evidence="9 14" id="KW-0472">Membrane</keyword>
<evidence type="ECO:0000256" key="14">
    <source>
        <dbReference type="SAM" id="Phobius"/>
    </source>
</evidence>
<dbReference type="PANTHER" id="PTHR21624:SF1">
    <property type="entry name" value="ALKYLGLYCEROL MONOOXYGENASE"/>
    <property type="match status" value="1"/>
</dbReference>
<keyword evidence="6" id="KW-0560">Oxidoreductase</keyword>
<dbReference type="Pfam" id="PF24858">
    <property type="entry name" value="AGMP_C"/>
    <property type="match status" value="1"/>
</dbReference>
<evidence type="ECO:0000256" key="8">
    <source>
        <dbReference type="ARBA" id="ARBA00023098"/>
    </source>
</evidence>
<evidence type="ECO:0000256" key="10">
    <source>
        <dbReference type="ARBA" id="ARBA00038190"/>
    </source>
</evidence>
<evidence type="ECO:0000256" key="11">
    <source>
        <dbReference type="ARBA" id="ARBA00039026"/>
    </source>
</evidence>
<dbReference type="KEGG" id="dpte:113799386"/>
<dbReference type="InParanoid" id="A0A6P6YLX6"/>
<protein>
    <recommendedName>
        <fullName evidence="12">Alkylglycerol monooxygenase</fullName>
        <ecNumber evidence="11">1.14.16.5</ecNumber>
    </recommendedName>
</protein>
<dbReference type="GO" id="GO:0006643">
    <property type="term" value="P:membrane lipid metabolic process"/>
    <property type="evidence" value="ECO:0007669"/>
    <property type="project" value="TreeGrafter"/>
</dbReference>
<keyword evidence="8" id="KW-0443">Lipid metabolism</keyword>
<evidence type="ECO:0000256" key="9">
    <source>
        <dbReference type="ARBA" id="ARBA00023136"/>
    </source>
</evidence>
<reference evidence="18" key="1">
    <citation type="submission" date="2025-08" db="UniProtKB">
        <authorList>
            <consortium name="RefSeq"/>
        </authorList>
    </citation>
    <scope>IDENTIFICATION</scope>
    <source>
        <strain evidence="18">Airmid</strain>
    </source>
</reference>
<dbReference type="Pfam" id="PF04116">
    <property type="entry name" value="FA_hydroxylase"/>
    <property type="match status" value="1"/>
</dbReference>
<keyword evidence="4" id="KW-0256">Endoplasmic reticulum</keyword>
<feature type="domain" description="Fatty acid hydroxylase" evidence="15">
    <location>
        <begin position="123"/>
        <end position="256"/>
    </location>
</feature>
<dbReference type="Proteomes" id="UP000515146">
    <property type="component" value="Unplaced"/>
</dbReference>
<dbReference type="RefSeq" id="XP_027205806.1">
    <property type="nucleotide sequence ID" value="XM_027350005.1"/>
</dbReference>
<evidence type="ECO:0000256" key="13">
    <source>
        <dbReference type="ARBA" id="ARBA00047556"/>
    </source>
</evidence>
<dbReference type="GO" id="GO:0050479">
    <property type="term" value="F:glyceryl-ether monooxygenase activity"/>
    <property type="evidence" value="ECO:0007669"/>
    <property type="project" value="UniProtKB-EC"/>
</dbReference>
<comment type="subcellular location">
    <subcellularLocation>
        <location evidence="2">Endoplasmic reticulum membrane</location>
        <topology evidence="2">Multi-pass membrane protein</topology>
    </subcellularLocation>
</comment>
<evidence type="ECO:0000313" key="18">
    <source>
        <dbReference type="RefSeq" id="XP_027205806.1"/>
    </source>
</evidence>